<dbReference type="InterPro" id="IPR025836">
    <property type="entry name" value="Zn_knuckle_CX2CX4HX4C"/>
</dbReference>
<evidence type="ECO:0000313" key="4">
    <source>
        <dbReference type="EMBL" id="KAK3218379.1"/>
    </source>
</evidence>
<gene>
    <name evidence="4" type="ORF">Dsin_012349</name>
</gene>
<keyword evidence="1" id="KW-0862">Zinc</keyword>
<protein>
    <recommendedName>
        <fullName evidence="3">CCHC-type domain-containing protein</fullName>
    </recommendedName>
</protein>
<evidence type="ECO:0000256" key="1">
    <source>
        <dbReference type="PROSITE-ProRule" id="PRU00047"/>
    </source>
</evidence>
<evidence type="ECO:0000256" key="2">
    <source>
        <dbReference type="SAM" id="Phobius"/>
    </source>
</evidence>
<keyword evidence="5" id="KW-1185">Reference proteome</keyword>
<accession>A0AAE0E838</accession>
<name>A0AAE0E838_9ROSI</name>
<dbReference type="EMBL" id="JANJYJ010000004">
    <property type="protein sequence ID" value="KAK3218379.1"/>
    <property type="molecule type" value="Genomic_DNA"/>
</dbReference>
<keyword evidence="2" id="KW-0812">Transmembrane</keyword>
<dbReference type="GO" id="GO:0003676">
    <property type="term" value="F:nucleic acid binding"/>
    <property type="evidence" value="ECO:0007669"/>
    <property type="project" value="InterPro"/>
</dbReference>
<dbReference type="InterPro" id="IPR040256">
    <property type="entry name" value="At4g02000-like"/>
</dbReference>
<keyword evidence="1" id="KW-0863">Zinc-finger</keyword>
<reference evidence="4" key="1">
    <citation type="journal article" date="2023" name="Plant J.">
        <title>Genome sequences and population genomics provide insights into the demographic history, inbreeding, and mutation load of two 'living fossil' tree species of Dipteronia.</title>
        <authorList>
            <person name="Feng Y."/>
            <person name="Comes H.P."/>
            <person name="Chen J."/>
            <person name="Zhu S."/>
            <person name="Lu R."/>
            <person name="Zhang X."/>
            <person name="Li P."/>
            <person name="Qiu J."/>
            <person name="Olsen K.M."/>
            <person name="Qiu Y."/>
        </authorList>
    </citation>
    <scope>NUCLEOTIDE SEQUENCE</scope>
    <source>
        <strain evidence="4">NBL</strain>
    </source>
</reference>
<feature type="transmembrane region" description="Helical" evidence="2">
    <location>
        <begin position="16"/>
        <end position="35"/>
    </location>
</feature>
<dbReference type="PANTHER" id="PTHR31286">
    <property type="entry name" value="GLYCINE-RICH CELL WALL STRUCTURAL PROTEIN 1.8-LIKE"/>
    <property type="match status" value="1"/>
</dbReference>
<dbReference type="Pfam" id="PF14392">
    <property type="entry name" value="zf-CCHC_4"/>
    <property type="match status" value="1"/>
</dbReference>
<dbReference type="InterPro" id="IPR001878">
    <property type="entry name" value="Znf_CCHC"/>
</dbReference>
<feature type="domain" description="CCHC-type" evidence="3">
    <location>
        <begin position="123"/>
        <end position="136"/>
    </location>
</feature>
<keyword evidence="2" id="KW-1133">Transmembrane helix</keyword>
<keyword evidence="2" id="KW-0472">Membrane</keyword>
<dbReference type="PANTHER" id="PTHR31286:SF167">
    <property type="entry name" value="OS09G0268800 PROTEIN"/>
    <property type="match status" value="1"/>
</dbReference>
<sequence length="190" mass="21942">MPRVCKLTWLSKWCRIALFSFIFVTGVGNISNLDFKRVKFWIQIPNAPLLCMANEMSKYLGQLIGELVDIDVGVTGECFGKYMWIKVAIDVSKPLKRFLRVELLNKGEESLLLLRYEKLPEYCFHCGIIGHFHQECHNRKEGDMRGFDMDFDYGPWMRALSPPGQNRMATQYRSRGEVYVSRDGGVDSEA</sequence>
<dbReference type="GO" id="GO:0008270">
    <property type="term" value="F:zinc ion binding"/>
    <property type="evidence" value="ECO:0007669"/>
    <property type="project" value="UniProtKB-KW"/>
</dbReference>
<dbReference type="Proteomes" id="UP001281410">
    <property type="component" value="Unassembled WGS sequence"/>
</dbReference>
<comment type="caution">
    <text evidence="4">The sequence shown here is derived from an EMBL/GenBank/DDBJ whole genome shotgun (WGS) entry which is preliminary data.</text>
</comment>
<organism evidence="4 5">
    <name type="scientific">Dipteronia sinensis</name>
    <dbReference type="NCBI Taxonomy" id="43782"/>
    <lineage>
        <taxon>Eukaryota</taxon>
        <taxon>Viridiplantae</taxon>
        <taxon>Streptophyta</taxon>
        <taxon>Embryophyta</taxon>
        <taxon>Tracheophyta</taxon>
        <taxon>Spermatophyta</taxon>
        <taxon>Magnoliopsida</taxon>
        <taxon>eudicotyledons</taxon>
        <taxon>Gunneridae</taxon>
        <taxon>Pentapetalae</taxon>
        <taxon>rosids</taxon>
        <taxon>malvids</taxon>
        <taxon>Sapindales</taxon>
        <taxon>Sapindaceae</taxon>
        <taxon>Hippocastanoideae</taxon>
        <taxon>Acereae</taxon>
        <taxon>Dipteronia</taxon>
    </lineage>
</organism>
<dbReference type="AlphaFoldDB" id="A0AAE0E838"/>
<dbReference type="PROSITE" id="PS50158">
    <property type="entry name" value="ZF_CCHC"/>
    <property type="match status" value="1"/>
</dbReference>
<proteinExistence type="predicted"/>
<keyword evidence="1" id="KW-0479">Metal-binding</keyword>
<evidence type="ECO:0000313" key="5">
    <source>
        <dbReference type="Proteomes" id="UP001281410"/>
    </source>
</evidence>
<evidence type="ECO:0000259" key="3">
    <source>
        <dbReference type="PROSITE" id="PS50158"/>
    </source>
</evidence>